<dbReference type="AlphaFoldDB" id="A0A2A5JL59"/>
<dbReference type="Proteomes" id="UP000228621">
    <property type="component" value="Unassembled WGS sequence"/>
</dbReference>
<proteinExistence type="predicted"/>
<name>A0A2A5JL59_PSEO7</name>
<evidence type="ECO:0000313" key="3">
    <source>
        <dbReference type="Proteomes" id="UP000228621"/>
    </source>
</evidence>
<dbReference type="InterPro" id="IPR021109">
    <property type="entry name" value="Peptidase_aspartic_dom_sf"/>
</dbReference>
<dbReference type="Pfam" id="PF13650">
    <property type="entry name" value="Asp_protease_2"/>
    <property type="match status" value="1"/>
</dbReference>
<dbReference type="Gene3D" id="2.40.70.10">
    <property type="entry name" value="Acid Proteases"/>
    <property type="match status" value="1"/>
</dbReference>
<dbReference type="EMBL" id="NKHF01000096">
    <property type="protein sequence ID" value="PCK30156.1"/>
    <property type="molecule type" value="Genomic_DNA"/>
</dbReference>
<accession>A0A2A5JL59</accession>
<feature type="chain" id="PRO_5013218422" description="Peptidase A2 domain-containing protein" evidence="1">
    <location>
        <begin position="22"/>
        <end position="399"/>
    </location>
</feature>
<feature type="signal peptide" evidence="1">
    <location>
        <begin position="1"/>
        <end position="21"/>
    </location>
</feature>
<protein>
    <recommendedName>
        <fullName evidence="4">Peptidase A2 domain-containing protein</fullName>
    </recommendedName>
</protein>
<keyword evidence="3" id="KW-1185">Reference proteome</keyword>
<sequence length="399" mass="45068">MQYRTLFFILILFLGISMSQAQVDPAIKAWAPKLEAITEKQQSTLNDIYRHMLAGNFTLAETELAKLYKEVPQVLPQWLALLTEQQQYEKIRKLVDEGIVSPTHSSAVIANTLASGPLPQLYFEQPQASIPLQGHWLVPLPRVKLRLNGHEFYFVLDTGASQSLVTDKVVKQLQLDIASQQQVEIDTATANTVKADLVRLPAFQLGPVKAQDQLALVVDHTELEQRFLGINWYQLDGIIGWPIIKALDLTLDFEEQIAEIKKPTLQQEKSGNLVWLFDDPMVITKANSTNQLWFLDTGAMESQITSDYLSAEQYQSITWKERKFNGLGGKGAVEKTAKFGPISIHFPSITQHFKKLTVRADHQDCSHSRCDGRLGVDTADSLRMHINFHAASFDIRHKH</sequence>
<evidence type="ECO:0008006" key="4">
    <source>
        <dbReference type="Google" id="ProtNLM"/>
    </source>
</evidence>
<organism evidence="2 3">
    <name type="scientific">Pseudoalteromonas piscicida</name>
    <dbReference type="NCBI Taxonomy" id="43662"/>
    <lineage>
        <taxon>Bacteria</taxon>
        <taxon>Pseudomonadati</taxon>
        <taxon>Pseudomonadota</taxon>
        <taxon>Gammaproteobacteria</taxon>
        <taxon>Alteromonadales</taxon>
        <taxon>Pseudoalteromonadaceae</taxon>
        <taxon>Pseudoalteromonas</taxon>
    </lineage>
</organism>
<evidence type="ECO:0000313" key="2">
    <source>
        <dbReference type="EMBL" id="PCK30156.1"/>
    </source>
</evidence>
<dbReference type="OrthoDB" id="6302704at2"/>
<keyword evidence="1" id="KW-0732">Signal</keyword>
<dbReference type="CDD" id="cd05483">
    <property type="entry name" value="retropepsin_like_bacteria"/>
    <property type="match status" value="1"/>
</dbReference>
<comment type="caution">
    <text evidence="2">The sequence shown here is derived from an EMBL/GenBank/DDBJ whole genome shotgun (WGS) entry which is preliminary data.</text>
</comment>
<dbReference type="InterPro" id="IPR034122">
    <property type="entry name" value="Retropepsin-like_bacterial"/>
</dbReference>
<gene>
    <name evidence="2" type="ORF">CEX98_19060</name>
</gene>
<evidence type="ECO:0000256" key="1">
    <source>
        <dbReference type="SAM" id="SignalP"/>
    </source>
</evidence>
<dbReference type="SUPFAM" id="SSF50630">
    <property type="entry name" value="Acid proteases"/>
    <property type="match status" value="1"/>
</dbReference>
<reference evidence="3" key="1">
    <citation type="journal article" date="2019" name="Genome Announc.">
        <title>Draft Genome Sequence of Pseudoalteromonas piscicida Strain 36Y ROTHPW, an Hypersaline Seawater Isolate from the South Coast of Sonora, Mexico.</title>
        <authorList>
            <person name="Sanchez-Diaz R."/>
            <person name="Molina-Garza Z.J."/>
            <person name="Cruz-Suarez L.E."/>
            <person name="Selvin J."/>
            <person name="Kiran G.S."/>
            <person name="Ibarra-Gamez J.C."/>
            <person name="Gomez-Gil B."/>
            <person name="Galaviz-Silva L."/>
        </authorList>
    </citation>
    <scope>NUCLEOTIDE SEQUENCE [LARGE SCALE GENOMIC DNA]</scope>
    <source>
        <strain evidence="3">36Y_RITHPW</strain>
    </source>
</reference>